<dbReference type="EMBL" id="CP011388">
    <property type="protein sequence ID" value="ANE46217.1"/>
    <property type="molecule type" value="Genomic_DNA"/>
</dbReference>
<feature type="transmembrane region" description="Helical" evidence="9">
    <location>
        <begin position="12"/>
        <end position="35"/>
    </location>
</feature>
<evidence type="ECO:0000256" key="4">
    <source>
        <dbReference type="ARBA" id="ARBA00022692"/>
    </source>
</evidence>
<evidence type="ECO:0000256" key="5">
    <source>
        <dbReference type="ARBA" id="ARBA00022970"/>
    </source>
</evidence>
<dbReference type="GO" id="GO:0006865">
    <property type="term" value="P:amino acid transport"/>
    <property type="evidence" value="ECO:0007669"/>
    <property type="project" value="UniProtKB-KW"/>
</dbReference>
<dbReference type="PANTHER" id="PTHR11795:SF447">
    <property type="entry name" value="ABC TRANSPORTER PERMEASE PROTEIN"/>
    <property type="match status" value="1"/>
</dbReference>
<dbReference type="OrthoDB" id="9807115at2"/>
<sequence length="302" mass="32661">MDVILLQIFNGLSVSSILLLIALGLAITFGLMKVINMAHGELIMIGAYATYVTQNLFMEYMPASSFGWYFITAIPVSFIVAFVFGFVLEGVLIRFLYGRPLDSLLATWGIGMILQQLARTLFGAPNVGVKSPEWLNGGWAVTEGLVLPYKRLFIIGLVAVCLLCMFVYIYRSHTGRRMRAVMQNREMASCLGISTRRVDAMTFAVGSGIAGIAGCALTLLGPIGPAIGTYYIIDAFMVVVLGGVGKLVGTVAGALGIGLTNTLFEYWTTASLGKVLVFLLIVAFLQWRPMGLVAVRSRSLDS</sequence>
<evidence type="ECO:0000313" key="10">
    <source>
        <dbReference type="EMBL" id="ANE46217.1"/>
    </source>
</evidence>
<dbReference type="Pfam" id="PF02653">
    <property type="entry name" value="BPD_transp_2"/>
    <property type="match status" value="1"/>
</dbReference>
<evidence type="ECO:0000256" key="6">
    <source>
        <dbReference type="ARBA" id="ARBA00022989"/>
    </source>
</evidence>
<dbReference type="InterPro" id="IPR017779">
    <property type="entry name" value="ABC_UrtB_bac"/>
</dbReference>
<feature type="transmembrane region" description="Helical" evidence="9">
    <location>
        <begin position="203"/>
        <end position="224"/>
    </location>
</feature>
<evidence type="ECO:0000256" key="1">
    <source>
        <dbReference type="ARBA" id="ARBA00004651"/>
    </source>
</evidence>
<feature type="transmembrane region" description="Helical" evidence="9">
    <location>
        <begin position="42"/>
        <end position="60"/>
    </location>
</feature>
<gene>
    <name evidence="10" type="ORF">SY83_07970</name>
</gene>
<feature type="transmembrane region" description="Helical" evidence="9">
    <location>
        <begin position="266"/>
        <end position="287"/>
    </location>
</feature>
<keyword evidence="7 9" id="KW-0472">Membrane</keyword>
<proteinExistence type="inferred from homology"/>
<dbReference type="InterPro" id="IPR052157">
    <property type="entry name" value="BCAA_transport_permease"/>
</dbReference>
<keyword evidence="3" id="KW-1003">Cell membrane</keyword>
<dbReference type="NCBIfam" id="TIGR03409">
    <property type="entry name" value="urea_trans_UrtB"/>
    <property type="match status" value="1"/>
</dbReference>
<keyword evidence="4 9" id="KW-0812">Transmembrane</keyword>
<dbReference type="AlphaFoldDB" id="A0A172TH78"/>
<dbReference type="KEGG" id="pswu:SY83_07970"/>
<dbReference type="PANTHER" id="PTHR11795">
    <property type="entry name" value="BRANCHED-CHAIN AMINO ACID TRANSPORT SYSTEM PERMEASE PROTEIN LIVH"/>
    <property type="match status" value="1"/>
</dbReference>
<dbReference type="GO" id="GO:0005886">
    <property type="term" value="C:plasma membrane"/>
    <property type="evidence" value="ECO:0007669"/>
    <property type="project" value="UniProtKB-SubCell"/>
</dbReference>
<keyword evidence="11" id="KW-1185">Reference proteome</keyword>
<dbReference type="STRING" id="1178515.SY83_07970"/>
<accession>A0A172TH78</accession>
<name>A0A172TH78_9BACL</name>
<comment type="subcellular location">
    <subcellularLocation>
        <location evidence="1">Cell membrane</location>
        <topology evidence="1">Multi-pass membrane protein</topology>
    </subcellularLocation>
</comment>
<dbReference type="CDD" id="cd06582">
    <property type="entry name" value="TM_PBP1_LivH_like"/>
    <property type="match status" value="1"/>
</dbReference>
<dbReference type="GO" id="GO:0022857">
    <property type="term" value="F:transmembrane transporter activity"/>
    <property type="evidence" value="ECO:0007669"/>
    <property type="project" value="InterPro"/>
</dbReference>
<evidence type="ECO:0000256" key="2">
    <source>
        <dbReference type="ARBA" id="ARBA00022448"/>
    </source>
</evidence>
<feature type="transmembrane region" description="Helical" evidence="9">
    <location>
        <begin position="230"/>
        <end position="259"/>
    </location>
</feature>
<evidence type="ECO:0000313" key="11">
    <source>
        <dbReference type="Proteomes" id="UP000076927"/>
    </source>
</evidence>
<evidence type="ECO:0000256" key="8">
    <source>
        <dbReference type="ARBA" id="ARBA00037998"/>
    </source>
</evidence>
<keyword evidence="6 9" id="KW-1133">Transmembrane helix</keyword>
<protein>
    <submittedName>
        <fullName evidence="10">ABC transporter permease</fullName>
    </submittedName>
</protein>
<keyword evidence="2" id="KW-0813">Transport</keyword>
<evidence type="ECO:0000256" key="7">
    <source>
        <dbReference type="ARBA" id="ARBA00023136"/>
    </source>
</evidence>
<comment type="similarity">
    <text evidence="8">Belongs to the binding-protein-dependent transport system permease family. LivHM subfamily.</text>
</comment>
<dbReference type="RefSeq" id="WP_068605752.1">
    <property type="nucleotide sequence ID" value="NZ_CP011388.1"/>
</dbReference>
<feature type="transmembrane region" description="Helical" evidence="9">
    <location>
        <begin position="66"/>
        <end position="92"/>
    </location>
</feature>
<organism evidence="10 11">
    <name type="scientific">Paenibacillus swuensis</name>
    <dbReference type="NCBI Taxonomy" id="1178515"/>
    <lineage>
        <taxon>Bacteria</taxon>
        <taxon>Bacillati</taxon>
        <taxon>Bacillota</taxon>
        <taxon>Bacilli</taxon>
        <taxon>Bacillales</taxon>
        <taxon>Paenibacillaceae</taxon>
        <taxon>Paenibacillus</taxon>
    </lineage>
</organism>
<evidence type="ECO:0000256" key="9">
    <source>
        <dbReference type="SAM" id="Phobius"/>
    </source>
</evidence>
<reference evidence="10 11" key="1">
    <citation type="submission" date="2015-01" db="EMBL/GenBank/DDBJ databases">
        <title>Paenibacillus swuensis/DY6/whole genome sequencing.</title>
        <authorList>
            <person name="Kim M.K."/>
            <person name="Srinivasan S."/>
            <person name="Lee J.-J."/>
        </authorList>
    </citation>
    <scope>NUCLEOTIDE SEQUENCE [LARGE SCALE GENOMIC DNA]</scope>
    <source>
        <strain evidence="10 11">DY6</strain>
    </source>
</reference>
<feature type="transmembrane region" description="Helical" evidence="9">
    <location>
        <begin position="152"/>
        <end position="170"/>
    </location>
</feature>
<keyword evidence="5" id="KW-0029">Amino-acid transport</keyword>
<feature type="transmembrane region" description="Helical" evidence="9">
    <location>
        <begin position="104"/>
        <end position="122"/>
    </location>
</feature>
<dbReference type="Proteomes" id="UP000076927">
    <property type="component" value="Chromosome"/>
</dbReference>
<evidence type="ECO:0000256" key="3">
    <source>
        <dbReference type="ARBA" id="ARBA00022475"/>
    </source>
</evidence>
<dbReference type="PATRIC" id="fig|1178515.4.peg.1583"/>
<dbReference type="InterPro" id="IPR001851">
    <property type="entry name" value="ABC_transp_permease"/>
</dbReference>